<dbReference type="AlphaFoldDB" id="A0A846Z6V5"/>
<feature type="region of interest" description="Disordered" evidence="6">
    <location>
        <begin position="1"/>
        <end position="25"/>
    </location>
</feature>
<dbReference type="Gene3D" id="3.90.180.10">
    <property type="entry name" value="Medium-chain alcohol dehydrogenases, catalytic domain"/>
    <property type="match status" value="1"/>
</dbReference>
<sequence length="351" mass="36313">MRALRWHGPRDLRLEDVPEPPPPRPGEALIEVAHCGVCGTDVHEYTSGPHMIRPGPHPLTGHRPPLALGHEMSGTVLALGAPVPGVEVGDRVAVDPCWRCGECRWCRRGEYHICPKGGSVGLASPGGFAERATVPAAGLVRLPDGVPDDLAALAEPLAVGLHAVRRGGVGPGDHVLVLGAGPIGVAVVLAARIAGAAGLYVSEPVAARRERIAGLVTEAYDPAAADVRREVYLRTGRVGPDVVVEATGLPDLAVAAVDSARRGGRIVLAGIGDRPARLDLTALTFYERTVAGSLGYNFDVGRIVDLMSGGALDPSLMITGRFPLAEGPGLFADLAAGRGGHLKALLTPKAP</sequence>
<evidence type="ECO:0000259" key="8">
    <source>
        <dbReference type="Pfam" id="PF08240"/>
    </source>
</evidence>
<dbReference type="PANTHER" id="PTHR43401">
    <property type="entry name" value="L-THREONINE 3-DEHYDROGENASE"/>
    <property type="match status" value="1"/>
</dbReference>
<name>A0A846Z6V5_9ACTN</name>
<dbReference type="SUPFAM" id="SSF50129">
    <property type="entry name" value="GroES-like"/>
    <property type="match status" value="1"/>
</dbReference>
<feature type="domain" description="Alcohol dehydrogenase-like C-terminal" evidence="7">
    <location>
        <begin position="182"/>
        <end position="299"/>
    </location>
</feature>
<dbReference type="InterPro" id="IPR036291">
    <property type="entry name" value="NAD(P)-bd_dom_sf"/>
</dbReference>
<evidence type="ECO:0000256" key="4">
    <source>
        <dbReference type="ARBA" id="ARBA00023002"/>
    </source>
</evidence>
<dbReference type="Proteomes" id="UP000579250">
    <property type="component" value="Unassembled WGS sequence"/>
</dbReference>
<evidence type="ECO:0000256" key="5">
    <source>
        <dbReference type="RuleBase" id="RU361277"/>
    </source>
</evidence>
<comment type="caution">
    <text evidence="9">The sequence shown here is derived from an EMBL/GenBank/DDBJ whole genome shotgun (WGS) entry which is preliminary data.</text>
</comment>
<evidence type="ECO:0000313" key="9">
    <source>
        <dbReference type="EMBL" id="NKZ06484.1"/>
    </source>
</evidence>
<keyword evidence="4" id="KW-0560">Oxidoreductase</keyword>
<comment type="similarity">
    <text evidence="5">Belongs to the zinc-containing alcohol dehydrogenase family.</text>
</comment>
<dbReference type="GO" id="GO:0008270">
    <property type="term" value="F:zinc ion binding"/>
    <property type="evidence" value="ECO:0007669"/>
    <property type="project" value="InterPro"/>
</dbReference>
<dbReference type="Pfam" id="PF08240">
    <property type="entry name" value="ADH_N"/>
    <property type="match status" value="1"/>
</dbReference>
<dbReference type="GO" id="GO:0016491">
    <property type="term" value="F:oxidoreductase activity"/>
    <property type="evidence" value="ECO:0007669"/>
    <property type="project" value="UniProtKB-KW"/>
</dbReference>
<feature type="domain" description="Alcohol dehydrogenase-like N-terminal" evidence="8">
    <location>
        <begin position="25"/>
        <end position="144"/>
    </location>
</feature>
<evidence type="ECO:0000313" key="10">
    <source>
        <dbReference type="Proteomes" id="UP000579250"/>
    </source>
</evidence>
<dbReference type="EMBL" id="JAAXPI010000036">
    <property type="protein sequence ID" value="NKZ06484.1"/>
    <property type="molecule type" value="Genomic_DNA"/>
</dbReference>
<keyword evidence="2 5" id="KW-0479">Metal-binding</keyword>
<dbReference type="InterPro" id="IPR013154">
    <property type="entry name" value="ADH-like_N"/>
</dbReference>
<dbReference type="RefSeq" id="WP_067640752.1">
    <property type="nucleotide sequence ID" value="NZ_JAAXPI010000036.1"/>
</dbReference>
<evidence type="ECO:0000256" key="6">
    <source>
        <dbReference type="SAM" id="MobiDB-lite"/>
    </source>
</evidence>
<dbReference type="InterPro" id="IPR002328">
    <property type="entry name" value="ADH_Zn_CS"/>
</dbReference>
<proteinExistence type="inferred from homology"/>
<gene>
    <name evidence="9" type="ORF">HGB48_22435</name>
</gene>
<organism evidence="9 10">
    <name type="scientific">Actinomadura latina</name>
    <dbReference type="NCBI Taxonomy" id="163603"/>
    <lineage>
        <taxon>Bacteria</taxon>
        <taxon>Bacillati</taxon>
        <taxon>Actinomycetota</taxon>
        <taxon>Actinomycetes</taxon>
        <taxon>Streptosporangiales</taxon>
        <taxon>Thermomonosporaceae</taxon>
        <taxon>Actinomadura</taxon>
    </lineage>
</organism>
<evidence type="ECO:0000256" key="3">
    <source>
        <dbReference type="ARBA" id="ARBA00022833"/>
    </source>
</evidence>
<evidence type="ECO:0000256" key="2">
    <source>
        <dbReference type="ARBA" id="ARBA00022723"/>
    </source>
</evidence>
<accession>A0A846Z6V5</accession>
<protein>
    <submittedName>
        <fullName evidence="9">Alcohol dehydrogenase catalytic domain-containing protein</fullName>
    </submittedName>
</protein>
<dbReference type="Gene3D" id="3.40.50.720">
    <property type="entry name" value="NAD(P)-binding Rossmann-like Domain"/>
    <property type="match status" value="1"/>
</dbReference>
<dbReference type="SUPFAM" id="SSF51735">
    <property type="entry name" value="NAD(P)-binding Rossmann-fold domains"/>
    <property type="match status" value="1"/>
</dbReference>
<dbReference type="InterPro" id="IPR011032">
    <property type="entry name" value="GroES-like_sf"/>
</dbReference>
<dbReference type="InterPro" id="IPR013149">
    <property type="entry name" value="ADH-like_C"/>
</dbReference>
<dbReference type="PROSITE" id="PS00059">
    <property type="entry name" value="ADH_ZINC"/>
    <property type="match status" value="1"/>
</dbReference>
<evidence type="ECO:0000259" key="7">
    <source>
        <dbReference type="Pfam" id="PF00107"/>
    </source>
</evidence>
<dbReference type="Pfam" id="PF00107">
    <property type="entry name" value="ADH_zinc_N"/>
    <property type="match status" value="1"/>
</dbReference>
<keyword evidence="10" id="KW-1185">Reference proteome</keyword>
<reference evidence="9 10" key="1">
    <citation type="submission" date="2020-04" db="EMBL/GenBank/DDBJ databases">
        <title>MicrobeNet Type strains.</title>
        <authorList>
            <person name="Nicholson A.C."/>
        </authorList>
    </citation>
    <scope>NUCLEOTIDE SEQUENCE [LARGE SCALE GENOMIC DNA]</scope>
    <source>
        <strain evidence="9 10">ATCC BAA-277</strain>
    </source>
</reference>
<dbReference type="PANTHER" id="PTHR43401:SF2">
    <property type="entry name" value="L-THREONINE 3-DEHYDROGENASE"/>
    <property type="match status" value="1"/>
</dbReference>
<dbReference type="InterPro" id="IPR050129">
    <property type="entry name" value="Zn_alcohol_dh"/>
</dbReference>
<keyword evidence="3 5" id="KW-0862">Zinc</keyword>
<comment type="cofactor">
    <cofactor evidence="1 5">
        <name>Zn(2+)</name>
        <dbReference type="ChEBI" id="CHEBI:29105"/>
    </cofactor>
</comment>
<evidence type="ECO:0000256" key="1">
    <source>
        <dbReference type="ARBA" id="ARBA00001947"/>
    </source>
</evidence>